<protein>
    <recommendedName>
        <fullName evidence="2">SET domain-containing protein</fullName>
    </recommendedName>
</protein>
<sequence length="622" mass="67659">MIAIAPQPQALFRSPAHALPYGMVGSTNRRPSARKRTSVGEQDSSRIHLEVHANTKSVPHHPKCEPSRSCYGHTSLDAALPSASASDNSSKKLRTASRSRRLGDAQVVYFSSPRNPSADCSSLGGTAEDAVVETLRFKDLGQECLICVRGLSAGSLRPEPSHHSDLIYSNDNVVILPVGGPDSGLLSPYTYSLDKPLRITVASGVLSGLGMFAKRSIPRGSVILAEKPVMIVEDANDAEHVFEKLERSVRVNVECLPDLTASHTHGQAPGMRSKTPQGIVKTNAFDIECASNLGEKKACKAIFLQSSRCNHSCGPSAIATFDASSLTLTLLANRNLKPGDEITISYLPVLSSSSLHPSVILPFSPPTSPPTTIGHLTPTFPSGTSVITESSSSPPTISSLLSSSSIPNSTNVPAIYLPRHSRRRLLSDVYNIDCRCEHCDIPWTEAASVHKSDRVRKELGLYNLVLSSDSLTKLRKKLAIPTFEEWCGDSRFSPDSLITVHSRLMEMREKEGLELTALADPRVSVGFQSGSNFDAQGEGNVNLKEEGWLKHADVIGMCFGALGDKKGFRRWVRKIRDVRWAMSMCGDGGSQEQIGHVKVLDTWLDRPETFPLWGWRAQKEGY</sequence>
<evidence type="ECO:0000313" key="4">
    <source>
        <dbReference type="Proteomes" id="UP000297245"/>
    </source>
</evidence>
<dbReference type="OrthoDB" id="265717at2759"/>
<dbReference type="SMART" id="SM00317">
    <property type="entry name" value="SET"/>
    <property type="match status" value="1"/>
</dbReference>
<evidence type="ECO:0000259" key="2">
    <source>
        <dbReference type="PROSITE" id="PS50280"/>
    </source>
</evidence>
<dbReference type="InterPro" id="IPR001214">
    <property type="entry name" value="SET_dom"/>
</dbReference>
<dbReference type="EMBL" id="ML179040">
    <property type="protein sequence ID" value="THV06996.1"/>
    <property type="molecule type" value="Genomic_DNA"/>
</dbReference>
<dbReference type="SUPFAM" id="SSF82199">
    <property type="entry name" value="SET domain"/>
    <property type="match status" value="1"/>
</dbReference>
<organism evidence="3 4">
    <name type="scientific">Dendrothele bispora (strain CBS 962.96)</name>
    <dbReference type="NCBI Taxonomy" id="1314807"/>
    <lineage>
        <taxon>Eukaryota</taxon>
        <taxon>Fungi</taxon>
        <taxon>Dikarya</taxon>
        <taxon>Basidiomycota</taxon>
        <taxon>Agaricomycotina</taxon>
        <taxon>Agaricomycetes</taxon>
        <taxon>Agaricomycetidae</taxon>
        <taxon>Agaricales</taxon>
        <taxon>Agaricales incertae sedis</taxon>
        <taxon>Dendrothele</taxon>
    </lineage>
</organism>
<dbReference type="Proteomes" id="UP000297245">
    <property type="component" value="Unassembled WGS sequence"/>
</dbReference>
<dbReference type="PANTHER" id="PTHR47332:SF4">
    <property type="entry name" value="SET DOMAIN-CONTAINING PROTEIN 5"/>
    <property type="match status" value="1"/>
</dbReference>
<evidence type="ECO:0000313" key="3">
    <source>
        <dbReference type="EMBL" id="THV06996.1"/>
    </source>
</evidence>
<gene>
    <name evidence="3" type="ORF">K435DRAFT_418041</name>
</gene>
<dbReference type="PROSITE" id="PS50280">
    <property type="entry name" value="SET"/>
    <property type="match status" value="1"/>
</dbReference>
<dbReference type="InterPro" id="IPR046341">
    <property type="entry name" value="SET_dom_sf"/>
</dbReference>
<dbReference type="PANTHER" id="PTHR47332">
    <property type="entry name" value="SET DOMAIN-CONTAINING PROTEIN 5"/>
    <property type="match status" value="1"/>
</dbReference>
<feature type="region of interest" description="Disordered" evidence="1">
    <location>
        <begin position="19"/>
        <end position="45"/>
    </location>
</feature>
<dbReference type="InterPro" id="IPR053185">
    <property type="entry name" value="SET_domain_protein"/>
</dbReference>
<dbReference type="AlphaFoldDB" id="A0A4V4HIL0"/>
<proteinExistence type="predicted"/>
<dbReference type="CDD" id="cd20071">
    <property type="entry name" value="SET_SMYD"/>
    <property type="match status" value="1"/>
</dbReference>
<feature type="domain" description="SET" evidence="2">
    <location>
        <begin position="195"/>
        <end position="347"/>
    </location>
</feature>
<dbReference type="Pfam" id="PF00856">
    <property type="entry name" value="SET"/>
    <property type="match status" value="1"/>
</dbReference>
<name>A0A4V4HIL0_DENBC</name>
<dbReference type="Gene3D" id="2.170.270.10">
    <property type="entry name" value="SET domain"/>
    <property type="match status" value="1"/>
</dbReference>
<evidence type="ECO:0000256" key="1">
    <source>
        <dbReference type="SAM" id="MobiDB-lite"/>
    </source>
</evidence>
<reference evidence="3 4" key="1">
    <citation type="journal article" date="2019" name="Nat. Ecol. Evol.">
        <title>Megaphylogeny resolves global patterns of mushroom evolution.</title>
        <authorList>
            <person name="Varga T."/>
            <person name="Krizsan K."/>
            <person name="Foldi C."/>
            <person name="Dima B."/>
            <person name="Sanchez-Garcia M."/>
            <person name="Sanchez-Ramirez S."/>
            <person name="Szollosi G.J."/>
            <person name="Szarkandi J.G."/>
            <person name="Papp V."/>
            <person name="Albert L."/>
            <person name="Andreopoulos W."/>
            <person name="Angelini C."/>
            <person name="Antonin V."/>
            <person name="Barry K.W."/>
            <person name="Bougher N.L."/>
            <person name="Buchanan P."/>
            <person name="Buyck B."/>
            <person name="Bense V."/>
            <person name="Catcheside P."/>
            <person name="Chovatia M."/>
            <person name="Cooper J."/>
            <person name="Damon W."/>
            <person name="Desjardin D."/>
            <person name="Finy P."/>
            <person name="Geml J."/>
            <person name="Haridas S."/>
            <person name="Hughes K."/>
            <person name="Justo A."/>
            <person name="Karasinski D."/>
            <person name="Kautmanova I."/>
            <person name="Kiss B."/>
            <person name="Kocsube S."/>
            <person name="Kotiranta H."/>
            <person name="LaButti K.M."/>
            <person name="Lechner B.E."/>
            <person name="Liimatainen K."/>
            <person name="Lipzen A."/>
            <person name="Lukacs Z."/>
            <person name="Mihaltcheva S."/>
            <person name="Morgado L.N."/>
            <person name="Niskanen T."/>
            <person name="Noordeloos M.E."/>
            <person name="Ohm R.A."/>
            <person name="Ortiz-Santana B."/>
            <person name="Ovrebo C."/>
            <person name="Racz N."/>
            <person name="Riley R."/>
            <person name="Savchenko A."/>
            <person name="Shiryaev A."/>
            <person name="Soop K."/>
            <person name="Spirin V."/>
            <person name="Szebenyi C."/>
            <person name="Tomsovsky M."/>
            <person name="Tulloss R.E."/>
            <person name="Uehling J."/>
            <person name="Grigoriev I.V."/>
            <person name="Vagvolgyi C."/>
            <person name="Papp T."/>
            <person name="Martin F.M."/>
            <person name="Miettinen O."/>
            <person name="Hibbett D.S."/>
            <person name="Nagy L.G."/>
        </authorList>
    </citation>
    <scope>NUCLEOTIDE SEQUENCE [LARGE SCALE GENOMIC DNA]</scope>
    <source>
        <strain evidence="3 4">CBS 962.96</strain>
    </source>
</reference>
<keyword evidence="4" id="KW-1185">Reference proteome</keyword>
<accession>A0A4V4HIL0</accession>